<organism evidence="2 3">
    <name type="scientific">Paramecium tetraurelia</name>
    <dbReference type="NCBI Taxonomy" id="5888"/>
    <lineage>
        <taxon>Eukaryota</taxon>
        <taxon>Sar</taxon>
        <taxon>Alveolata</taxon>
        <taxon>Ciliophora</taxon>
        <taxon>Intramacronucleata</taxon>
        <taxon>Oligohymenophorea</taxon>
        <taxon>Peniculida</taxon>
        <taxon>Parameciidae</taxon>
        <taxon>Paramecium</taxon>
    </lineage>
</organism>
<keyword evidence="1" id="KW-0812">Transmembrane</keyword>
<dbReference type="InParanoid" id="A0E6P5"/>
<dbReference type="Proteomes" id="UP000000600">
    <property type="component" value="Unassembled WGS sequence"/>
</dbReference>
<feature type="transmembrane region" description="Helical" evidence="1">
    <location>
        <begin position="684"/>
        <end position="703"/>
    </location>
</feature>
<name>A0E6P5_PARTE</name>
<gene>
    <name evidence="2" type="ORF">GSPATT00003827001</name>
</gene>
<protein>
    <recommendedName>
        <fullName evidence="4">Transmembrane protein</fullName>
    </recommendedName>
</protein>
<proteinExistence type="predicted"/>
<keyword evidence="3" id="KW-1185">Reference proteome</keyword>
<accession>A0E6P5</accession>
<keyword evidence="1" id="KW-1133">Transmembrane helix</keyword>
<dbReference type="GeneID" id="5044144"/>
<evidence type="ECO:0000313" key="3">
    <source>
        <dbReference type="Proteomes" id="UP000000600"/>
    </source>
</evidence>
<sequence length="804" mass="95051">MYNNITLTIIQVNIDKNLKVLLLSYTSTKLFQSKRNLLIKCNYSQFIHDSFLLSSNYMIEIQQNTISLRIIHIYHCIVNIYQINITSNSNHKQIYKVKFTLFITFLKTISKCRITFRLQFQYPSQQSQQIPQRQLRHESQQLNRQKWHPSPTIKLSSSHYQSSATILSPQIEQHKQSIFFCNQFYMIDNRVQQYHNLSKMFNILLSNFNNLYSAIQAISHIIRQLHKQNLHKLVYIFFYLKGNTQKRILNIYYFDNLCKYLLVNTNINKCYCNHHYHLYYHHIPPRRIHKDLQRLIHLHIYFDNSNSQEQIQGINSLSSCWLYNYKRNNQFYRNTYNFCTHPYPWVIHSKHCPFIHFVHGGQHQYLRLKHPSQQILFSSLHSSSPVIIPSPQISGQGILGLITTQTINRTLKLTIIAQVMKECIIIFTLFIFFDQEISTNWLTSSRHQFQSSITITACNSMPNKLIIMTQLITLGESGIFCNWTIYNMIIKYTCTNITQFILTRCTNTFQPFQYSIQSNITCQTAINCGSKAQEQPEYKSCILQSPSISIKNKSRTVVQVVQKVRILNLQFQIQVQHYIQNKNANLKCNSASFYIDSVNSSLAVLVMVPELHIHNDNPYIKQLQATHVPRMFYFMNSKIINNVRALSKSKRYILKSLNSLKKFSDLNRRLCLCTIQHQSHLQKLINLILIAIIICITFIVVPMDNYQMNQVEKSNQNLYTLKMQYAFNQAVTIILRSSYQYVFGQLVQTRPKLDCYTQIEHLLEAAKQYFQNNFEGNRMRTLQNFRCFYTQYQSLVNRKKEITL</sequence>
<reference evidence="2 3" key="1">
    <citation type="journal article" date="2006" name="Nature">
        <title>Global trends of whole-genome duplications revealed by the ciliate Paramecium tetraurelia.</title>
        <authorList>
            <consortium name="Genoscope"/>
            <person name="Aury J.-M."/>
            <person name="Jaillon O."/>
            <person name="Duret L."/>
            <person name="Noel B."/>
            <person name="Jubin C."/>
            <person name="Porcel B.M."/>
            <person name="Segurens B."/>
            <person name="Daubin V."/>
            <person name="Anthouard V."/>
            <person name="Aiach N."/>
            <person name="Arnaiz O."/>
            <person name="Billaut A."/>
            <person name="Beisson J."/>
            <person name="Blanc I."/>
            <person name="Bouhouche K."/>
            <person name="Camara F."/>
            <person name="Duharcourt S."/>
            <person name="Guigo R."/>
            <person name="Gogendeau D."/>
            <person name="Katinka M."/>
            <person name="Keller A.-M."/>
            <person name="Kissmehl R."/>
            <person name="Klotz C."/>
            <person name="Koll F."/>
            <person name="Le Moue A."/>
            <person name="Lepere C."/>
            <person name="Malinsky S."/>
            <person name="Nowacki M."/>
            <person name="Nowak J.K."/>
            <person name="Plattner H."/>
            <person name="Poulain J."/>
            <person name="Ruiz F."/>
            <person name="Serrano V."/>
            <person name="Zagulski M."/>
            <person name="Dessen P."/>
            <person name="Betermier M."/>
            <person name="Weissenbach J."/>
            <person name="Scarpelli C."/>
            <person name="Schachter V."/>
            <person name="Sperling L."/>
            <person name="Meyer E."/>
            <person name="Cohen J."/>
            <person name="Wincker P."/>
        </authorList>
    </citation>
    <scope>NUCLEOTIDE SEQUENCE [LARGE SCALE GENOMIC DNA]</scope>
    <source>
        <strain evidence="2 3">Stock d4-2</strain>
    </source>
</reference>
<evidence type="ECO:0000313" key="2">
    <source>
        <dbReference type="EMBL" id="CAK90962.1"/>
    </source>
</evidence>
<evidence type="ECO:0000256" key="1">
    <source>
        <dbReference type="SAM" id="Phobius"/>
    </source>
</evidence>
<dbReference type="RefSeq" id="XP_001458359.1">
    <property type="nucleotide sequence ID" value="XM_001458322.1"/>
</dbReference>
<keyword evidence="1" id="KW-0472">Membrane</keyword>
<dbReference type="HOGENOM" id="CLU_350395_0_0_1"/>
<evidence type="ECO:0008006" key="4">
    <source>
        <dbReference type="Google" id="ProtNLM"/>
    </source>
</evidence>
<dbReference type="KEGG" id="ptm:GSPATT00003827001"/>
<dbReference type="EMBL" id="CT868660">
    <property type="protein sequence ID" value="CAK90962.1"/>
    <property type="molecule type" value="Genomic_DNA"/>
</dbReference>
<dbReference type="AlphaFoldDB" id="A0E6P5"/>